<dbReference type="RefSeq" id="WP_143923581.1">
    <property type="nucleotide sequence ID" value="NZ_VLTK01000010.1"/>
</dbReference>
<evidence type="ECO:0000313" key="3">
    <source>
        <dbReference type="Proteomes" id="UP000316406"/>
    </source>
</evidence>
<reference evidence="2 3" key="1">
    <citation type="submission" date="2019-07" db="EMBL/GenBank/DDBJ databases">
        <title>Draft genome sequence of Brevibacterium aurantiacum XU54 isolated from Xinjiang China.</title>
        <authorList>
            <person name="Xu X."/>
        </authorList>
    </citation>
    <scope>NUCLEOTIDE SEQUENCE [LARGE SCALE GENOMIC DNA]</scope>
    <source>
        <strain evidence="2 3">XU54</strain>
    </source>
</reference>
<dbReference type="Proteomes" id="UP000316406">
    <property type="component" value="Unassembled WGS sequence"/>
</dbReference>
<keyword evidence="3" id="KW-1185">Reference proteome</keyword>
<organism evidence="2 3">
    <name type="scientific">Brevibacterium aurantiacum</name>
    <dbReference type="NCBI Taxonomy" id="273384"/>
    <lineage>
        <taxon>Bacteria</taxon>
        <taxon>Bacillati</taxon>
        <taxon>Actinomycetota</taxon>
        <taxon>Actinomycetes</taxon>
        <taxon>Micrococcales</taxon>
        <taxon>Brevibacteriaceae</taxon>
        <taxon>Brevibacterium</taxon>
    </lineage>
</organism>
<gene>
    <name evidence="2" type="ORF">FO013_16080</name>
</gene>
<evidence type="ECO:0000256" key="1">
    <source>
        <dbReference type="SAM" id="Phobius"/>
    </source>
</evidence>
<feature type="transmembrane region" description="Helical" evidence="1">
    <location>
        <begin position="21"/>
        <end position="45"/>
    </location>
</feature>
<feature type="transmembrane region" description="Helical" evidence="1">
    <location>
        <begin position="126"/>
        <end position="148"/>
    </location>
</feature>
<keyword evidence="1" id="KW-1133">Transmembrane helix</keyword>
<dbReference type="OrthoDB" id="4476959at2"/>
<name>A0A556C8R6_BREAU</name>
<feature type="transmembrane region" description="Helical" evidence="1">
    <location>
        <begin position="57"/>
        <end position="75"/>
    </location>
</feature>
<protein>
    <submittedName>
        <fullName evidence="2">Uncharacterized protein</fullName>
    </submittedName>
</protein>
<keyword evidence="1" id="KW-0472">Membrane</keyword>
<feature type="transmembrane region" description="Helical" evidence="1">
    <location>
        <begin position="82"/>
        <end position="106"/>
    </location>
</feature>
<dbReference type="AlphaFoldDB" id="A0A556C8R6"/>
<evidence type="ECO:0000313" key="2">
    <source>
        <dbReference type="EMBL" id="TSI13845.1"/>
    </source>
</evidence>
<dbReference type="EMBL" id="VLTK01000010">
    <property type="protein sequence ID" value="TSI13845.1"/>
    <property type="molecule type" value="Genomic_DNA"/>
</dbReference>
<comment type="caution">
    <text evidence="2">The sequence shown here is derived from an EMBL/GenBank/DDBJ whole genome shotgun (WGS) entry which is preliminary data.</text>
</comment>
<proteinExistence type="predicted"/>
<keyword evidence="1" id="KW-0812">Transmembrane</keyword>
<accession>A0A556C8R6</accession>
<sequence length="154" mass="16424">MRPTDNRPLPASTATDRIQRLRHLSVVALFIALAAGVAEMIAHLWEAEDLSGEGPAILLRLGIYAVVAGLVLAFARGHRWAAVVLIVGLGVVGMASLIAEPLTWLFTDSDIGSLLATADASITLIILIRIVHIAAVVVAVPLMIRILAITRRVR</sequence>